<proteinExistence type="predicted"/>
<accession>A0A0D2NBP9</accession>
<gene>
    <name evidence="1" type="ORF">HYPSUDRAFT_290096</name>
</gene>
<name>A0A0D2NBP9_HYPSF</name>
<keyword evidence="2" id="KW-1185">Reference proteome</keyword>
<dbReference type="EMBL" id="KN817619">
    <property type="protein sequence ID" value="KJA16574.1"/>
    <property type="molecule type" value="Genomic_DNA"/>
</dbReference>
<sequence>MGSISEPSSRLCSSTCLRMSVHYRMLPGFLCAFNSHGSCRCYVLKHPLWQSVGHGILFCEIGSREARRSCRFLIISGCHVWAFTLLIRHNFSIKWL</sequence>
<organism evidence="1 2">
    <name type="scientific">Hypholoma sublateritium (strain FD-334 SS-4)</name>
    <dbReference type="NCBI Taxonomy" id="945553"/>
    <lineage>
        <taxon>Eukaryota</taxon>
        <taxon>Fungi</taxon>
        <taxon>Dikarya</taxon>
        <taxon>Basidiomycota</taxon>
        <taxon>Agaricomycotina</taxon>
        <taxon>Agaricomycetes</taxon>
        <taxon>Agaricomycetidae</taxon>
        <taxon>Agaricales</taxon>
        <taxon>Agaricineae</taxon>
        <taxon>Strophariaceae</taxon>
        <taxon>Hypholoma</taxon>
    </lineage>
</organism>
<reference evidence="2" key="1">
    <citation type="submission" date="2014-04" db="EMBL/GenBank/DDBJ databases">
        <title>Evolutionary Origins and Diversification of the Mycorrhizal Mutualists.</title>
        <authorList>
            <consortium name="DOE Joint Genome Institute"/>
            <consortium name="Mycorrhizal Genomics Consortium"/>
            <person name="Kohler A."/>
            <person name="Kuo A."/>
            <person name="Nagy L.G."/>
            <person name="Floudas D."/>
            <person name="Copeland A."/>
            <person name="Barry K.W."/>
            <person name="Cichocki N."/>
            <person name="Veneault-Fourrey C."/>
            <person name="LaButti K."/>
            <person name="Lindquist E.A."/>
            <person name="Lipzen A."/>
            <person name="Lundell T."/>
            <person name="Morin E."/>
            <person name="Murat C."/>
            <person name="Riley R."/>
            <person name="Ohm R."/>
            <person name="Sun H."/>
            <person name="Tunlid A."/>
            <person name="Henrissat B."/>
            <person name="Grigoriev I.V."/>
            <person name="Hibbett D.S."/>
            <person name="Martin F."/>
        </authorList>
    </citation>
    <scope>NUCLEOTIDE SEQUENCE [LARGE SCALE GENOMIC DNA]</scope>
    <source>
        <strain evidence="2">FD-334 SS-4</strain>
    </source>
</reference>
<dbReference type="Proteomes" id="UP000054270">
    <property type="component" value="Unassembled WGS sequence"/>
</dbReference>
<evidence type="ECO:0000313" key="2">
    <source>
        <dbReference type="Proteomes" id="UP000054270"/>
    </source>
</evidence>
<evidence type="ECO:0000313" key="1">
    <source>
        <dbReference type="EMBL" id="KJA16574.1"/>
    </source>
</evidence>
<dbReference type="AlphaFoldDB" id="A0A0D2NBP9"/>
<protein>
    <submittedName>
        <fullName evidence="1">Uncharacterized protein</fullName>
    </submittedName>
</protein>